<dbReference type="InterPro" id="IPR013324">
    <property type="entry name" value="RNA_pol_sigma_r3/r4-like"/>
</dbReference>
<dbReference type="InterPro" id="IPR036388">
    <property type="entry name" value="WH-like_DNA-bd_sf"/>
</dbReference>
<dbReference type="Gene3D" id="1.10.10.10">
    <property type="entry name" value="Winged helix-like DNA-binding domain superfamily/Winged helix DNA-binding domain"/>
    <property type="match status" value="1"/>
</dbReference>
<dbReference type="AlphaFoldDB" id="A0A1H4BQC6"/>
<proteinExistence type="predicted"/>
<name>A0A1H4BQC6_9GAMM</name>
<dbReference type="SUPFAM" id="SSF88659">
    <property type="entry name" value="Sigma3 and sigma4 domains of RNA polymerase sigma factors"/>
    <property type="match status" value="1"/>
</dbReference>
<accession>A0A1H4BQC6</accession>
<evidence type="ECO:0000313" key="1">
    <source>
        <dbReference type="EMBL" id="SEA50250.1"/>
    </source>
</evidence>
<protein>
    <submittedName>
        <fullName evidence="1">DNA-directed RNA polymerase specialized sigma subunit, sigma24 family</fullName>
    </submittedName>
</protein>
<dbReference type="GO" id="GO:0000428">
    <property type="term" value="C:DNA-directed RNA polymerase complex"/>
    <property type="evidence" value="ECO:0007669"/>
    <property type="project" value="UniProtKB-KW"/>
</dbReference>
<evidence type="ECO:0000313" key="2">
    <source>
        <dbReference type="Proteomes" id="UP000198658"/>
    </source>
</evidence>
<reference evidence="2" key="1">
    <citation type="submission" date="2016-10" db="EMBL/GenBank/DDBJ databases">
        <authorList>
            <person name="Varghese N."/>
            <person name="Submissions S."/>
        </authorList>
    </citation>
    <scope>NUCLEOTIDE SEQUENCE [LARGE SCALE GENOMIC DNA]</scope>
    <source>
        <strain evidence="2">CGMCC 1.10657</strain>
    </source>
</reference>
<organism evidence="1 2">
    <name type="scientific">Microbulbifer marinus</name>
    <dbReference type="NCBI Taxonomy" id="658218"/>
    <lineage>
        <taxon>Bacteria</taxon>
        <taxon>Pseudomonadati</taxon>
        <taxon>Pseudomonadota</taxon>
        <taxon>Gammaproteobacteria</taxon>
        <taxon>Cellvibrionales</taxon>
        <taxon>Microbulbiferaceae</taxon>
        <taxon>Microbulbifer</taxon>
    </lineage>
</organism>
<dbReference type="STRING" id="658218.SAMN05216562_3398"/>
<dbReference type="Gene3D" id="1.10.1740.10">
    <property type="match status" value="1"/>
</dbReference>
<keyword evidence="1" id="KW-0804">Transcription</keyword>
<keyword evidence="2" id="KW-1185">Reference proteome</keyword>
<keyword evidence="1" id="KW-0240">DNA-directed RNA polymerase</keyword>
<dbReference type="Proteomes" id="UP000198658">
    <property type="component" value="Unassembled WGS sequence"/>
</dbReference>
<dbReference type="EMBL" id="FNQO01000007">
    <property type="protein sequence ID" value="SEA50250.1"/>
    <property type="molecule type" value="Genomic_DNA"/>
</dbReference>
<dbReference type="RefSeq" id="WP_170833259.1">
    <property type="nucleotide sequence ID" value="NZ_FNQO01000007.1"/>
</dbReference>
<gene>
    <name evidence="1" type="ORF">SAMN05216562_3398</name>
</gene>
<sequence>MSWKDFHHLDDESLLEYYHSTRSPNAFRQLYARYKDSLYRYCTQMNLTGADSVLEALWSSLLESPPQLHGRRLRSWLFIRTNSLLRNYAGQDPDSSQPAPMQDNKLLAGIQQLPRIERNILLLHMECELPLATVADIEKLSLKKCRELYHQGKERLEEIIHGSHRRPWRIEEVEEVTI</sequence>